<organism evidence="1 2">
    <name type="scientific">Paenibacillus faecis</name>
    <dbReference type="NCBI Taxonomy" id="862114"/>
    <lineage>
        <taxon>Bacteria</taxon>
        <taxon>Bacillati</taxon>
        <taxon>Bacillota</taxon>
        <taxon>Bacilli</taxon>
        <taxon>Bacillales</taxon>
        <taxon>Paenibacillaceae</taxon>
        <taxon>Paenibacillus</taxon>
    </lineage>
</organism>
<proteinExistence type="predicted"/>
<dbReference type="AlphaFoldDB" id="A0A5D0CPY0"/>
<keyword evidence="2" id="KW-1185">Reference proteome</keyword>
<gene>
    <name evidence="1" type="ORF">FRY98_19390</name>
</gene>
<name>A0A5D0CPY0_9BACL</name>
<protein>
    <submittedName>
        <fullName evidence="1">Uncharacterized protein</fullName>
    </submittedName>
</protein>
<evidence type="ECO:0000313" key="2">
    <source>
        <dbReference type="Proteomes" id="UP000325218"/>
    </source>
</evidence>
<evidence type="ECO:0000313" key="1">
    <source>
        <dbReference type="EMBL" id="TYA11324.1"/>
    </source>
</evidence>
<reference evidence="1 2" key="1">
    <citation type="submission" date="2019-08" db="EMBL/GenBank/DDBJ databases">
        <title>Genome sequencing of Paenibacillus faecis DSM 23593(T).</title>
        <authorList>
            <person name="Kook J.-K."/>
            <person name="Park S.-N."/>
            <person name="Lim Y.K."/>
        </authorList>
    </citation>
    <scope>NUCLEOTIDE SEQUENCE [LARGE SCALE GENOMIC DNA]</scope>
    <source>
        <strain evidence="1 2">DSM 23593</strain>
    </source>
</reference>
<dbReference type="EMBL" id="VSDO01000004">
    <property type="protein sequence ID" value="TYA11324.1"/>
    <property type="molecule type" value="Genomic_DNA"/>
</dbReference>
<comment type="caution">
    <text evidence="1">The sequence shown here is derived from an EMBL/GenBank/DDBJ whole genome shotgun (WGS) entry which is preliminary data.</text>
</comment>
<dbReference type="RefSeq" id="WP_148455044.1">
    <property type="nucleotide sequence ID" value="NZ_VSDO01000004.1"/>
</dbReference>
<dbReference type="OrthoDB" id="26424at2"/>
<accession>A0A5D0CPY0</accession>
<sequence length="410" mass="47881">MPEHPQFKEFKEQLKALIRRHSDRGFLPYGGSNRVGAEMVAILEQAEAMDDPVLAFDIEIMLVKEGIKLLSHADDSSGSLGEAIRFSSQALAALCETADEANRKYFFETLLKTAKLQGMRDWADFGFRLLKAAVVLVRDEKQAQKVYEVCGSFGTTFSGSKYPDEHLITYQIVERLEGPEASDRYLMKNLEVFEVRELAVNKALERKDYALAEQLCVQAMSQRKEWGDRNLKWAQFLESIYTETNDSEKLEEVVHYILLLGKTLYYPKLKLLYEAKGIWEQKREPLLQELSTQLMSQDYASLLNQAGEFEKLLDLLRERKYLIQYYGKRVAKDFPEETYLLYEAFILDQAKEATERRRYRETCKLLQEYFEAGAREESLRLLDRLSEMYPRRPAMQDELDKLKKKLEKRK</sequence>
<dbReference type="Proteomes" id="UP000325218">
    <property type="component" value="Unassembled WGS sequence"/>
</dbReference>